<keyword evidence="1" id="KW-0472">Membrane</keyword>
<evidence type="ECO:0000313" key="4">
    <source>
        <dbReference type="Proteomes" id="UP000814176"/>
    </source>
</evidence>
<organism evidence="3 4">
    <name type="scientific">Rhodofomes roseus</name>
    <dbReference type="NCBI Taxonomy" id="34475"/>
    <lineage>
        <taxon>Eukaryota</taxon>
        <taxon>Fungi</taxon>
        <taxon>Dikarya</taxon>
        <taxon>Basidiomycota</taxon>
        <taxon>Agaricomycotina</taxon>
        <taxon>Agaricomycetes</taxon>
        <taxon>Polyporales</taxon>
        <taxon>Rhodofomes</taxon>
    </lineage>
</organism>
<feature type="transmembrane region" description="Helical" evidence="1">
    <location>
        <begin position="99"/>
        <end position="118"/>
    </location>
</feature>
<dbReference type="EMBL" id="JADCUA010000011">
    <property type="protein sequence ID" value="KAH9836231.1"/>
    <property type="molecule type" value="Genomic_DNA"/>
</dbReference>
<feature type="transmembrane region" description="Helical" evidence="1">
    <location>
        <begin position="446"/>
        <end position="467"/>
    </location>
</feature>
<comment type="caution">
    <text evidence="3">The sequence shown here is derived from an EMBL/GenBank/DDBJ whole genome shotgun (WGS) entry which is preliminary data.</text>
</comment>
<feature type="transmembrane region" description="Helical" evidence="1">
    <location>
        <begin position="130"/>
        <end position="146"/>
    </location>
</feature>
<keyword evidence="4" id="KW-1185">Reference proteome</keyword>
<evidence type="ECO:0000256" key="2">
    <source>
        <dbReference type="SAM" id="SignalP"/>
    </source>
</evidence>
<dbReference type="RefSeq" id="XP_047778516.1">
    <property type="nucleotide sequence ID" value="XM_047926434.1"/>
</dbReference>
<dbReference type="GeneID" id="72007166"/>
<gene>
    <name evidence="3" type="ORF">C8Q71DRAFT_835835</name>
</gene>
<evidence type="ECO:0000313" key="3">
    <source>
        <dbReference type="EMBL" id="KAH9836231.1"/>
    </source>
</evidence>
<accession>A0ABQ8KES8</accession>
<feature type="transmembrane region" description="Helical" evidence="1">
    <location>
        <begin position="247"/>
        <end position="266"/>
    </location>
</feature>
<keyword evidence="2" id="KW-0732">Signal</keyword>
<evidence type="ECO:0000256" key="1">
    <source>
        <dbReference type="SAM" id="Phobius"/>
    </source>
</evidence>
<proteinExistence type="predicted"/>
<keyword evidence="1" id="KW-1133">Transmembrane helix</keyword>
<feature type="transmembrane region" description="Helical" evidence="1">
    <location>
        <begin position="479"/>
        <end position="501"/>
    </location>
</feature>
<reference evidence="3 4" key="1">
    <citation type="journal article" date="2021" name="Environ. Microbiol.">
        <title>Gene family expansions and transcriptome signatures uncover fungal adaptations to wood decay.</title>
        <authorList>
            <person name="Hage H."/>
            <person name="Miyauchi S."/>
            <person name="Viragh M."/>
            <person name="Drula E."/>
            <person name="Min B."/>
            <person name="Chaduli D."/>
            <person name="Navarro D."/>
            <person name="Favel A."/>
            <person name="Norest M."/>
            <person name="Lesage-Meessen L."/>
            <person name="Balint B."/>
            <person name="Merenyi Z."/>
            <person name="de Eugenio L."/>
            <person name="Morin E."/>
            <person name="Martinez A.T."/>
            <person name="Baldrian P."/>
            <person name="Stursova M."/>
            <person name="Martinez M.J."/>
            <person name="Novotny C."/>
            <person name="Magnuson J.K."/>
            <person name="Spatafora J.W."/>
            <person name="Maurice S."/>
            <person name="Pangilinan J."/>
            <person name="Andreopoulos W."/>
            <person name="LaButti K."/>
            <person name="Hundley H."/>
            <person name="Na H."/>
            <person name="Kuo A."/>
            <person name="Barry K."/>
            <person name="Lipzen A."/>
            <person name="Henrissat B."/>
            <person name="Riley R."/>
            <person name="Ahrendt S."/>
            <person name="Nagy L.G."/>
            <person name="Grigoriev I.V."/>
            <person name="Martin F."/>
            <person name="Rosso M.N."/>
        </authorList>
    </citation>
    <scope>NUCLEOTIDE SEQUENCE [LARGE SCALE GENOMIC DNA]</scope>
    <source>
        <strain evidence="3 4">CIRM-BRFM 1785</strain>
    </source>
</reference>
<keyword evidence="1" id="KW-0812">Transmembrane</keyword>
<dbReference type="Proteomes" id="UP000814176">
    <property type="component" value="Unassembled WGS sequence"/>
</dbReference>
<evidence type="ECO:0008006" key="5">
    <source>
        <dbReference type="Google" id="ProtNLM"/>
    </source>
</evidence>
<feature type="transmembrane region" description="Helical" evidence="1">
    <location>
        <begin position="59"/>
        <end position="78"/>
    </location>
</feature>
<name>A0ABQ8KES8_9APHY</name>
<feature type="transmembrane region" description="Helical" evidence="1">
    <location>
        <begin position="278"/>
        <end position="301"/>
    </location>
</feature>
<sequence>MPSHNWFSSLTLLSRLSFQVGLALFLVVVIAPARAAPVSLEGTVTVDTSACFADAVIIYNLASYLVGNYVIHAAAIPVGADIGRYGQKVTRRDNWRWNLWLNTISLFLPFFALSRTLILLAQQVRSDGDGVLAALLHGALLVVVRAPDWQPSTRDEVVYTRLPTKFAQQNDTPYGASLPEATIVLDAEGEEHAYQPTTADDHMLHGIASPPPGYTLATPVRKGYAEFLIKKHINDTKRLKVHYRPGFIVTLLSLAQMVIGTFSLYVSQTTQIPRWGYAAYGLSVTPYVIMSVMNLLCGVFVDSYTCAQLLRTPILEESVRRGDTNTEYDGTIGTVKKECMPQNWGTDPLSQGDYVAVRMRTEDRKKSGGSKETILVVTLDGKSREYRLVRAGREAAGAGGTTQAGSFPPAEPVVKFAVSAFSHDGPPPKDTVRRLEAITPRERTTIISLFLLAMILPHVVVYALTGYRPNHSTVAQRAWMMAWLAADQFSACSTLGCWILWKKKHNVIPDGVQRAWYAGLMVAGMGGFVTLAQMYLQDQGYQFQTC</sequence>
<feature type="signal peptide" evidence="2">
    <location>
        <begin position="1"/>
        <end position="35"/>
    </location>
</feature>
<protein>
    <recommendedName>
        <fullName evidence="5">RDD family protein</fullName>
    </recommendedName>
</protein>
<feature type="chain" id="PRO_5045475123" description="RDD family protein" evidence="2">
    <location>
        <begin position="36"/>
        <end position="546"/>
    </location>
</feature>
<feature type="transmembrane region" description="Helical" evidence="1">
    <location>
        <begin position="515"/>
        <end position="536"/>
    </location>
</feature>